<evidence type="ECO:0000313" key="2">
    <source>
        <dbReference type="Proteomes" id="UP001185922"/>
    </source>
</evidence>
<dbReference type="InterPro" id="IPR036390">
    <property type="entry name" value="WH_DNA-bd_sf"/>
</dbReference>
<dbReference type="InterPro" id="IPR036388">
    <property type="entry name" value="WH-like_DNA-bd_sf"/>
</dbReference>
<gene>
    <name evidence="1" type="ORF">R3Q15_21650</name>
</gene>
<dbReference type="EMBL" id="JAWLKH010000034">
    <property type="protein sequence ID" value="MDV6314452.1"/>
    <property type="molecule type" value="Genomic_DNA"/>
</dbReference>
<dbReference type="AlphaFoldDB" id="A0AAE4R9B5"/>
<proteinExistence type="predicted"/>
<sequence>MTELDVLQAVRLKGRATAEQLSATTGLDATELQQMLDQLVAAEHVIAKGPLVRVSESGRERLAELLAAERADIDADAFAAAYSSFRDVNGDFKALITDWQLRDGQPNPHDDADYDAGVLARLPEIHDRVSVVVDEAGRHLPRLSRYGTKLDEALAKLTAGDTSWLARPIADSYHTVWFELHEELILAAGLTRDAEAKAGHAQ</sequence>
<dbReference type="RefSeq" id="WP_024497969.1">
    <property type="nucleotide sequence ID" value="NZ_CP091855.1"/>
</dbReference>
<name>A0AAE4R9B5_9ACTN</name>
<comment type="caution">
    <text evidence="1">The sequence shown here is derived from an EMBL/GenBank/DDBJ whole genome shotgun (WGS) entry which is preliminary data.</text>
</comment>
<protein>
    <submittedName>
        <fullName evidence="1">MarR family transcriptional regulator</fullName>
    </submittedName>
</protein>
<dbReference type="Proteomes" id="UP001185922">
    <property type="component" value="Unassembled WGS sequence"/>
</dbReference>
<dbReference type="SUPFAM" id="SSF46785">
    <property type="entry name" value="Winged helix' DNA-binding domain"/>
    <property type="match status" value="1"/>
</dbReference>
<dbReference type="GeneID" id="77172815"/>
<accession>A0AAE4R9B5</accession>
<dbReference type="Gene3D" id="1.10.10.10">
    <property type="entry name" value="Winged helix-like DNA-binding domain superfamily/Winged helix DNA-binding domain"/>
    <property type="match status" value="1"/>
</dbReference>
<organism evidence="1 2">
    <name type="scientific">Gordonia amicalis</name>
    <dbReference type="NCBI Taxonomy" id="89053"/>
    <lineage>
        <taxon>Bacteria</taxon>
        <taxon>Bacillati</taxon>
        <taxon>Actinomycetota</taxon>
        <taxon>Actinomycetes</taxon>
        <taxon>Mycobacteriales</taxon>
        <taxon>Gordoniaceae</taxon>
        <taxon>Gordonia</taxon>
    </lineage>
</organism>
<reference evidence="1" key="1">
    <citation type="submission" date="2023-10" db="EMBL/GenBank/DDBJ databases">
        <title>Development of a sustainable strategy for remediation of hydrocarbon-contaminated territories based on the waste exchange concept.</title>
        <authorList>
            <person name="Krivoruchko A."/>
        </authorList>
    </citation>
    <scope>NUCLEOTIDE SEQUENCE</scope>
    <source>
        <strain evidence="1">IEGM 1279</strain>
    </source>
</reference>
<evidence type="ECO:0000313" key="1">
    <source>
        <dbReference type="EMBL" id="MDV6314452.1"/>
    </source>
</evidence>